<comment type="caution">
    <text evidence="1">The sequence shown here is derived from an EMBL/GenBank/DDBJ whole genome shotgun (WGS) entry which is preliminary data.</text>
</comment>
<gene>
    <name evidence="1" type="ORF">WKI58_19320</name>
</gene>
<dbReference type="EMBL" id="JBBKAI010000002">
    <property type="protein sequence ID" value="MEJ8658643.1"/>
    <property type="molecule type" value="Genomic_DNA"/>
</dbReference>
<evidence type="ECO:0000313" key="2">
    <source>
        <dbReference type="Proteomes" id="UP001375539"/>
    </source>
</evidence>
<name>A0ACC6QJT0_9ACTN</name>
<organism evidence="1 2">
    <name type="scientific">Streptomyces pratisoli</name>
    <dbReference type="NCBI Taxonomy" id="3139917"/>
    <lineage>
        <taxon>Bacteria</taxon>
        <taxon>Bacillati</taxon>
        <taxon>Actinomycetota</taxon>
        <taxon>Actinomycetes</taxon>
        <taxon>Kitasatosporales</taxon>
        <taxon>Streptomycetaceae</taxon>
        <taxon>Streptomyces</taxon>
    </lineage>
</organism>
<keyword evidence="1" id="KW-0560">Oxidoreductase</keyword>
<keyword evidence="2" id="KW-1185">Reference proteome</keyword>
<accession>A0ACC6QJT0</accession>
<dbReference type="EC" id="1.1.1.-" evidence="1"/>
<dbReference type="Proteomes" id="UP001375539">
    <property type="component" value="Unassembled WGS sequence"/>
</dbReference>
<sequence length="437" mass="46688">MTGTSRRIAVFGAGYIGLVTGACFAELGHRVVVRDIRPERIGLLNSGEVPFFEPGLGDLISQNKERLAFTLDVHEAVRDAEVVFVCVDTPPTASGDADLSRVWAVVDALRDASHLVAVVVKSTVPVGTGARVRAALDERGLGHVGYAANPEFTAEGRAVEDFLRPDRVVIGASDAGVARWVADLYGAVDSPVELMDVASAEMVKLASNALLATRITFINEIATVCEATGADIGHVSRAVGLDHRLGPHFLKAGLGYGGSCFPKDSRALRAMASNSGYPFQLLNAVIEVNELQPRRAIQRLKTELDGLKGRRIALLGMTFKPGTDDMREAPSAIIASRLLAEGATVTCWDPMAPGADGHQEPWSSTTRLPDPLGAMTDADAAILVTEWPELTDVDWPAAARRMRNPLLLDGRNLLDPSVLLSAGFTHMGVGRATRYPR</sequence>
<evidence type="ECO:0000313" key="1">
    <source>
        <dbReference type="EMBL" id="MEJ8658643.1"/>
    </source>
</evidence>
<proteinExistence type="predicted"/>
<reference evidence="1" key="1">
    <citation type="submission" date="2024-03" db="EMBL/GenBank/DDBJ databases">
        <title>Novel Streptomyces species of biotechnological and ecological value are a feature of Machair soil.</title>
        <authorList>
            <person name="Prole J.R."/>
            <person name="Goodfellow M."/>
            <person name="Allenby N."/>
            <person name="Ward A.C."/>
        </authorList>
    </citation>
    <scope>NUCLEOTIDE SEQUENCE</scope>
    <source>
        <strain evidence="1">MS1.AVA.4</strain>
    </source>
</reference>
<protein>
    <submittedName>
        <fullName evidence="1">UDP-glucose/GDP-mannose dehydrogenase family protein</fullName>
        <ecNumber evidence="1">1.1.1.-</ecNumber>
    </submittedName>
</protein>